<protein>
    <submittedName>
        <fullName evidence="3">Excalibur domain protein</fullName>
    </submittedName>
</protein>
<gene>
    <name evidence="3" type="ordered locus">Mvan_3889</name>
</gene>
<evidence type="ECO:0000256" key="1">
    <source>
        <dbReference type="SAM" id="Phobius"/>
    </source>
</evidence>
<dbReference type="SMART" id="SM00894">
    <property type="entry name" value="Excalibur"/>
    <property type="match status" value="1"/>
</dbReference>
<reference evidence="3" key="1">
    <citation type="submission" date="2006-12" db="EMBL/GenBank/DDBJ databases">
        <title>Complete sequence of Mycobacterium vanbaalenii PYR-1.</title>
        <authorList>
            <consortium name="US DOE Joint Genome Institute"/>
            <person name="Copeland A."/>
            <person name="Lucas S."/>
            <person name="Lapidus A."/>
            <person name="Barry K."/>
            <person name="Detter J.C."/>
            <person name="Glavina del Rio T."/>
            <person name="Hammon N."/>
            <person name="Israni S."/>
            <person name="Dalin E."/>
            <person name="Tice H."/>
            <person name="Pitluck S."/>
            <person name="Singan V."/>
            <person name="Schmutz J."/>
            <person name="Larimer F."/>
            <person name="Land M."/>
            <person name="Hauser L."/>
            <person name="Kyrpides N."/>
            <person name="Anderson I.J."/>
            <person name="Miller C."/>
            <person name="Richardson P."/>
        </authorList>
    </citation>
    <scope>NUCLEOTIDE SEQUENCE [LARGE SCALE GENOMIC DNA]</scope>
    <source>
        <strain evidence="3">PYR-1</strain>
    </source>
</reference>
<keyword evidence="1" id="KW-0472">Membrane</keyword>
<keyword evidence="1" id="KW-0812">Transmembrane</keyword>
<dbReference type="EMBL" id="CP000511">
    <property type="protein sequence ID" value="ABM14668.1"/>
    <property type="molecule type" value="Genomic_DNA"/>
</dbReference>
<dbReference type="Pfam" id="PF05901">
    <property type="entry name" value="Excalibur"/>
    <property type="match status" value="1"/>
</dbReference>
<feature type="domain" description="Excalibur calcium-binding" evidence="2">
    <location>
        <begin position="74"/>
        <end position="110"/>
    </location>
</feature>
<evidence type="ECO:0000259" key="2">
    <source>
        <dbReference type="SMART" id="SM00894"/>
    </source>
</evidence>
<dbReference type="AlphaFoldDB" id="A1TBW8"/>
<sequence length="111" mass="11257">MVALESYEGPAGGLAALSCDRALPATTISLGLGDQSALSRGICMFMRAIFIGSAVGAMVLGGAGTAMAQPGSSPLAKYSQARANGYEDIFSSSQYYGPHLDRDGDGIGCES</sequence>
<evidence type="ECO:0000313" key="4">
    <source>
        <dbReference type="Proteomes" id="UP000009159"/>
    </source>
</evidence>
<dbReference type="KEGG" id="mva:Mvan_3889"/>
<keyword evidence="1" id="KW-1133">Transmembrane helix</keyword>
<dbReference type="Proteomes" id="UP000009159">
    <property type="component" value="Chromosome"/>
</dbReference>
<dbReference type="STRING" id="350058.Mvan_3889"/>
<keyword evidence="4" id="KW-1185">Reference proteome</keyword>
<accession>A1TBW8</accession>
<organism evidence="3 4">
    <name type="scientific">Mycolicibacterium vanbaalenii (strain DSM 7251 / JCM 13017 / BCRC 16820 / KCTC 9966 / NRRL B-24157 / PYR-1)</name>
    <name type="common">Mycobacterium vanbaalenii</name>
    <dbReference type="NCBI Taxonomy" id="350058"/>
    <lineage>
        <taxon>Bacteria</taxon>
        <taxon>Bacillati</taxon>
        <taxon>Actinomycetota</taxon>
        <taxon>Actinomycetes</taxon>
        <taxon>Mycobacteriales</taxon>
        <taxon>Mycobacteriaceae</taxon>
        <taxon>Mycolicibacterium</taxon>
    </lineage>
</organism>
<proteinExistence type="predicted"/>
<evidence type="ECO:0000313" key="3">
    <source>
        <dbReference type="EMBL" id="ABM14668.1"/>
    </source>
</evidence>
<name>A1TBW8_MYCVP</name>
<dbReference type="InterPro" id="IPR008613">
    <property type="entry name" value="Excalibur_Ca-bd_domain"/>
</dbReference>
<feature type="transmembrane region" description="Helical" evidence="1">
    <location>
        <begin position="48"/>
        <end position="68"/>
    </location>
</feature>
<dbReference type="HOGENOM" id="CLU_2155604_0_0_11"/>